<dbReference type="EMBL" id="CYGV01001534">
    <property type="protein sequence ID" value="CUA75346.1"/>
    <property type="molecule type" value="Genomic_DNA"/>
</dbReference>
<name>A0A0K6GA25_9AGAM</name>
<protein>
    <submittedName>
        <fullName evidence="1">Maturase K</fullName>
    </submittedName>
</protein>
<gene>
    <name evidence="1" type="ORF">RSOLAG22IIIB_05850</name>
</gene>
<accession>A0A0K6GA25</accession>
<organism evidence="1 2">
    <name type="scientific">Rhizoctonia solani</name>
    <dbReference type="NCBI Taxonomy" id="456999"/>
    <lineage>
        <taxon>Eukaryota</taxon>
        <taxon>Fungi</taxon>
        <taxon>Dikarya</taxon>
        <taxon>Basidiomycota</taxon>
        <taxon>Agaricomycotina</taxon>
        <taxon>Agaricomycetes</taxon>
        <taxon>Cantharellales</taxon>
        <taxon>Ceratobasidiaceae</taxon>
        <taxon>Rhizoctonia</taxon>
    </lineage>
</organism>
<reference evidence="1 2" key="1">
    <citation type="submission" date="2015-07" db="EMBL/GenBank/DDBJ databases">
        <authorList>
            <person name="Noorani M."/>
        </authorList>
    </citation>
    <scope>NUCLEOTIDE SEQUENCE [LARGE SCALE GENOMIC DNA]</scope>
    <source>
        <strain evidence="1">BBA 69670</strain>
    </source>
</reference>
<proteinExistence type="predicted"/>
<sequence>MVVTLSNALHPRLGHHLSLYPTFYTNEALANSLEVPVKANKQATSRTIALRSIEEICTLGESVIEPSSYSSIIESITLSKLESILNLTRFPNEYENFALPTLVAGCIELLSCVTPSPFAHEYGYRCFRTLIFALNACFLKFGDTLGETIDLMQKAPPGQQVLRFWDQCASLASDEAIFHAMGGKIPEDFDSVRRRRWSITWFDQEKLDKLLSILDTDRKNFLVAIRDTRSLGLSTLFFVLKQHVESKKPSMDETEYAEKALLPYCRVFYRYQVVLPDLGFERFASRALFTTDMTGLKDNILIDMEDSRAILKGYISSIQSPKTGYGGGAIFGDGLPLAFIVSHVVPGCEDLIPDMFESTLQVLWNALLTGCDQQNLDFFVRHTMNKFCGILNRLDAQVAHSRLIEHSWIFKLCDKIVANDVVGLILCSTLRKSTPDADDLDYGWQDLDGWSSTRQFLTLTWFLPLNYLSRRIIKSGALHDWWKYFTHLGALAPGGLQLGPTNPKFSMEGFTAQLIPRICLDLLGTRLEDSVSTFEERGQMCKNPRCPAPFGSALTSSLRTQKAWTDSPYCDWSCMETHRETVSRANVRR</sequence>
<keyword evidence="2" id="KW-1185">Reference proteome</keyword>
<dbReference type="Proteomes" id="UP000044841">
    <property type="component" value="Unassembled WGS sequence"/>
</dbReference>
<evidence type="ECO:0000313" key="2">
    <source>
        <dbReference type="Proteomes" id="UP000044841"/>
    </source>
</evidence>
<dbReference type="AlphaFoldDB" id="A0A0K6GA25"/>
<evidence type="ECO:0000313" key="1">
    <source>
        <dbReference type="EMBL" id="CUA75346.1"/>
    </source>
</evidence>